<dbReference type="EMBL" id="OX459941">
    <property type="protein sequence ID" value="CAI9176095.1"/>
    <property type="molecule type" value="Genomic_DNA"/>
</dbReference>
<organism evidence="2 3">
    <name type="scientific">Rangifer tarandus platyrhynchus</name>
    <name type="common">Svalbard reindeer</name>
    <dbReference type="NCBI Taxonomy" id="3082113"/>
    <lineage>
        <taxon>Eukaryota</taxon>
        <taxon>Metazoa</taxon>
        <taxon>Chordata</taxon>
        <taxon>Craniata</taxon>
        <taxon>Vertebrata</taxon>
        <taxon>Euteleostomi</taxon>
        <taxon>Mammalia</taxon>
        <taxon>Eutheria</taxon>
        <taxon>Laurasiatheria</taxon>
        <taxon>Artiodactyla</taxon>
        <taxon>Ruminantia</taxon>
        <taxon>Pecora</taxon>
        <taxon>Cervidae</taxon>
        <taxon>Odocoileinae</taxon>
        <taxon>Rangifer</taxon>
    </lineage>
</organism>
<evidence type="ECO:0000313" key="3">
    <source>
        <dbReference type="Proteomes" id="UP001176941"/>
    </source>
</evidence>
<keyword evidence="3" id="KW-1185">Reference proteome</keyword>
<evidence type="ECO:0000256" key="1">
    <source>
        <dbReference type="SAM" id="MobiDB-lite"/>
    </source>
</evidence>
<sequence length="160" mass="17455">MHRAWQTCTCLPWSPEQLRGTSVLLCPPGLNREQNHPGCESCMEVALVKVKVAQSCPTLCDPGTIQSMEFFRPEHRSVWPYPFPEDLSIPGIEPRSPALQADSLPAEPPGAGEPMARGLGPAPDCRCRKGDIQPSALPSGLRDGTLSFRCKSLQCWVSVC</sequence>
<protein>
    <submittedName>
        <fullName evidence="2">Uncharacterized protein</fullName>
    </submittedName>
</protein>
<dbReference type="Proteomes" id="UP001176941">
    <property type="component" value="Chromosome 5"/>
</dbReference>
<gene>
    <name evidence="2" type="ORF">MRATA1EN1_LOCUS25057</name>
</gene>
<proteinExistence type="predicted"/>
<feature type="region of interest" description="Disordered" evidence="1">
    <location>
        <begin position="95"/>
        <end position="118"/>
    </location>
</feature>
<reference evidence="2" key="1">
    <citation type="submission" date="2023-04" db="EMBL/GenBank/DDBJ databases">
        <authorList>
            <consortium name="ELIXIR-Norway"/>
        </authorList>
    </citation>
    <scope>NUCLEOTIDE SEQUENCE [LARGE SCALE GENOMIC DNA]</scope>
</reference>
<accession>A0ABN8ZQ69</accession>
<evidence type="ECO:0000313" key="2">
    <source>
        <dbReference type="EMBL" id="CAI9176095.1"/>
    </source>
</evidence>
<name>A0ABN8ZQ69_RANTA</name>